<dbReference type="Pfam" id="PF14137">
    <property type="entry name" value="DUF4304"/>
    <property type="match status" value="1"/>
</dbReference>
<dbReference type="Proteomes" id="UP000199306">
    <property type="component" value="Unassembled WGS sequence"/>
</dbReference>
<evidence type="ECO:0008006" key="3">
    <source>
        <dbReference type="Google" id="ProtNLM"/>
    </source>
</evidence>
<reference evidence="1 2" key="1">
    <citation type="submission" date="2016-10" db="EMBL/GenBank/DDBJ databases">
        <authorList>
            <person name="de Groot N.N."/>
        </authorList>
    </citation>
    <scope>NUCLEOTIDE SEQUENCE [LARGE SCALE GENOMIC DNA]</scope>
    <source>
        <strain evidence="2">E92,LMG 26720,CCM 7988</strain>
    </source>
</reference>
<evidence type="ECO:0000313" key="2">
    <source>
        <dbReference type="Proteomes" id="UP000199306"/>
    </source>
</evidence>
<dbReference type="AlphaFoldDB" id="A0A1I5Z4E3"/>
<keyword evidence="2" id="KW-1185">Reference proteome</keyword>
<dbReference type="EMBL" id="FOXH01000030">
    <property type="protein sequence ID" value="SFQ51343.1"/>
    <property type="molecule type" value="Genomic_DNA"/>
</dbReference>
<protein>
    <recommendedName>
        <fullName evidence="3">DUF4304 domain-containing protein</fullName>
    </recommendedName>
</protein>
<sequence>MFGEVAKANEFKSAFGGWYKESTECITVLELQKSNFGDYYQLLIKVFIQGAFESTYTPNKELIKSSMGHITANETPEYKAVLDFDEPMEDNIRKERLEKLFKNHILPFTNRALSKAGIKDLANKGEIFLLPAVKEELA</sequence>
<organism evidence="1 2">
    <name type="scientific">Pseudarcicella hirudinis</name>
    <dbReference type="NCBI Taxonomy" id="1079859"/>
    <lineage>
        <taxon>Bacteria</taxon>
        <taxon>Pseudomonadati</taxon>
        <taxon>Bacteroidota</taxon>
        <taxon>Cytophagia</taxon>
        <taxon>Cytophagales</taxon>
        <taxon>Flectobacillaceae</taxon>
        <taxon>Pseudarcicella</taxon>
    </lineage>
</organism>
<gene>
    <name evidence="1" type="ORF">SAMN04515674_1301</name>
</gene>
<dbReference type="InterPro" id="IPR025412">
    <property type="entry name" value="DUF4304"/>
</dbReference>
<dbReference type="STRING" id="1079859.SAMN04515674_1301"/>
<proteinExistence type="predicted"/>
<name>A0A1I5Z4E3_9BACT</name>
<evidence type="ECO:0000313" key="1">
    <source>
        <dbReference type="EMBL" id="SFQ51343.1"/>
    </source>
</evidence>
<accession>A0A1I5Z4E3</accession>